<dbReference type="Proteomes" id="UP001601976">
    <property type="component" value="Unassembled WGS sequence"/>
</dbReference>
<feature type="compositionally biased region" description="Low complexity" evidence="1">
    <location>
        <begin position="1"/>
        <end position="14"/>
    </location>
</feature>
<accession>A0ABW6REV7</accession>
<evidence type="ECO:0000313" key="2">
    <source>
        <dbReference type="EMBL" id="MFF3339137.1"/>
    </source>
</evidence>
<comment type="caution">
    <text evidence="2">The sequence shown here is derived from an EMBL/GenBank/DDBJ whole genome shotgun (WGS) entry which is preliminary data.</text>
</comment>
<gene>
    <name evidence="2" type="ORF">ACFYWW_10455</name>
</gene>
<keyword evidence="3" id="KW-1185">Reference proteome</keyword>
<feature type="region of interest" description="Disordered" evidence="1">
    <location>
        <begin position="1"/>
        <end position="27"/>
    </location>
</feature>
<evidence type="ECO:0000256" key="1">
    <source>
        <dbReference type="SAM" id="MobiDB-lite"/>
    </source>
</evidence>
<organism evidence="2 3">
    <name type="scientific">Streptomyces flavidovirens</name>
    <dbReference type="NCBI Taxonomy" id="67298"/>
    <lineage>
        <taxon>Bacteria</taxon>
        <taxon>Bacillati</taxon>
        <taxon>Actinomycetota</taxon>
        <taxon>Actinomycetes</taxon>
        <taxon>Kitasatosporales</taxon>
        <taxon>Streptomycetaceae</taxon>
        <taxon>Streptomyces</taxon>
    </lineage>
</organism>
<dbReference type="RefSeq" id="WP_355711698.1">
    <property type="nucleotide sequence ID" value="NZ_JBEXNP010000001.1"/>
</dbReference>
<evidence type="ECO:0000313" key="3">
    <source>
        <dbReference type="Proteomes" id="UP001601976"/>
    </source>
</evidence>
<sequence>MTDPTSPTSLTSPPADNHVLIVPRDEGSGAGAPELAAVRLIALLPAQWRYAPTYPGQKVCLRVVTTGGATAAEVHSRVDRALTDPGLRAWRRTTTCDDRYAPA</sequence>
<protein>
    <submittedName>
        <fullName evidence="2">Uncharacterized protein</fullName>
    </submittedName>
</protein>
<reference evidence="2 3" key="1">
    <citation type="submission" date="2024-10" db="EMBL/GenBank/DDBJ databases">
        <title>The Natural Products Discovery Center: Release of the First 8490 Sequenced Strains for Exploring Actinobacteria Biosynthetic Diversity.</title>
        <authorList>
            <person name="Kalkreuter E."/>
            <person name="Kautsar S.A."/>
            <person name="Yang D."/>
            <person name="Bader C.D."/>
            <person name="Teijaro C.N."/>
            <person name="Fluegel L."/>
            <person name="Davis C.M."/>
            <person name="Simpson J.R."/>
            <person name="Lauterbach L."/>
            <person name="Steele A.D."/>
            <person name="Gui C."/>
            <person name="Meng S."/>
            <person name="Li G."/>
            <person name="Viehrig K."/>
            <person name="Ye F."/>
            <person name="Su P."/>
            <person name="Kiefer A.F."/>
            <person name="Nichols A."/>
            <person name="Cepeda A.J."/>
            <person name="Yan W."/>
            <person name="Fan B."/>
            <person name="Jiang Y."/>
            <person name="Adhikari A."/>
            <person name="Zheng C.-J."/>
            <person name="Schuster L."/>
            <person name="Cowan T.M."/>
            <person name="Smanski M.J."/>
            <person name="Chevrette M.G."/>
            <person name="De Carvalho L.P.S."/>
            <person name="Shen B."/>
        </authorList>
    </citation>
    <scope>NUCLEOTIDE SEQUENCE [LARGE SCALE GENOMIC DNA]</scope>
    <source>
        <strain evidence="2 3">NPDC003029</strain>
    </source>
</reference>
<name>A0ABW6REV7_9ACTN</name>
<proteinExistence type="predicted"/>
<dbReference type="EMBL" id="JBIAPK010000003">
    <property type="protein sequence ID" value="MFF3339137.1"/>
    <property type="molecule type" value="Genomic_DNA"/>
</dbReference>